<dbReference type="OrthoDB" id="9815120at2"/>
<feature type="domain" description="EamA" evidence="8">
    <location>
        <begin position="141"/>
        <end position="270"/>
    </location>
</feature>
<dbReference type="GO" id="GO:0016020">
    <property type="term" value="C:membrane"/>
    <property type="evidence" value="ECO:0007669"/>
    <property type="project" value="UniProtKB-SubCell"/>
</dbReference>
<feature type="transmembrane region" description="Helical" evidence="7">
    <location>
        <begin position="37"/>
        <end position="55"/>
    </location>
</feature>
<name>A0A3N1CU80_9ACTN</name>
<protein>
    <submittedName>
        <fullName evidence="9">Inner membrane transporter RhtA</fullName>
    </submittedName>
</protein>
<evidence type="ECO:0000259" key="8">
    <source>
        <dbReference type="Pfam" id="PF00892"/>
    </source>
</evidence>
<evidence type="ECO:0000256" key="5">
    <source>
        <dbReference type="ARBA" id="ARBA00023136"/>
    </source>
</evidence>
<dbReference type="RefSeq" id="WP_123670413.1">
    <property type="nucleotide sequence ID" value="NZ_RJKE01000001.1"/>
</dbReference>
<comment type="subcellular location">
    <subcellularLocation>
        <location evidence="1">Membrane</location>
        <topology evidence="1">Multi-pass membrane protein</topology>
    </subcellularLocation>
</comment>
<dbReference type="SUPFAM" id="SSF103481">
    <property type="entry name" value="Multidrug resistance efflux transporter EmrE"/>
    <property type="match status" value="2"/>
</dbReference>
<keyword evidence="10" id="KW-1185">Reference proteome</keyword>
<dbReference type="Pfam" id="PF00892">
    <property type="entry name" value="EamA"/>
    <property type="match status" value="1"/>
</dbReference>
<evidence type="ECO:0000256" key="1">
    <source>
        <dbReference type="ARBA" id="ARBA00004141"/>
    </source>
</evidence>
<dbReference type="EMBL" id="RJKE01000001">
    <property type="protein sequence ID" value="ROO84744.1"/>
    <property type="molecule type" value="Genomic_DNA"/>
</dbReference>
<evidence type="ECO:0000256" key="2">
    <source>
        <dbReference type="ARBA" id="ARBA00007362"/>
    </source>
</evidence>
<evidence type="ECO:0000256" key="4">
    <source>
        <dbReference type="ARBA" id="ARBA00022989"/>
    </source>
</evidence>
<keyword evidence="3 7" id="KW-0812">Transmembrane</keyword>
<feature type="transmembrane region" description="Helical" evidence="7">
    <location>
        <begin position="171"/>
        <end position="190"/>
    </location>
</feature>
<proteinExistence type="inferred from homology"/>
<dbReference type="AlphaFoldDB" id="A0A3N1CU80"/>
<feature type="transmembrane region" description="Helical" evidence="7">
    <location>
        <begin position="67"/>
        <end position="85"/>
    </location>
</feature>
<feature type="transmembrane region" description="Helical" evidence="7">
    <location>
        <begin position="202"/>
        <end position="220"/>
    </location>
</feature>
<dbReference type="InterPro" id="IPR050638">
    <property type="entry name" value="AA-Vitamin_Transporters"/>
</dbReference>
<evidence type="ECO:0000256" key="6">
    <source>
        <dbReference type="SAM" id="MobiDB-lite"/>
    </source>
</evidence>
<organism evidence="9 10">
    <name type="scientific">Actinocorallia herbida</name>
    <dbReference type="NCBI Taxonomy" id="58109"/>
    <lineage>
        <taxon>Bacteria</taxon>
        <taxon>Bacillati</taxon>
        <taxon>Actinomycetota</taxon>
        <taxon>Actinomycetes</taxon>
        <taxon>Streptosporangiales</taxon>
        <taxon>Thermomonosporaceae</taxon>
        <taxon>Actinocorallia</taxon>
    </lineage>
</organism>
<evidence type="ECO:0000256" key="7">
    <source>
        <dbReference type="SAM" id="Phobius"/>
    </source>
</evidence>
<sequence>MMRSRAIPAPVLVLAQITSLQLGSAVAKHAYGQVGPLGLAGLRLGFAAMIMWIVVRPRVRRIAARQWRVAIPFGVVIAAMNTAYFQAIGHLPIGVASTLELLGPLALTFVLSRRLEHLASASLALAGVLLLAVPGGALSATGIILGGIAALCRTAYVALSQRVGRLTLDWAGLTVALAVGALILTPIAAVADGRAVLEQPGVIPLGFLVAILSSVVPYALDMTTLRTTELRVFGALLALSPAVGAAVGLVFLGERLTARQLLAVGLIVLAGAWTMRTRHHPPQITPSEGTDHGRDDGDSDPAQRAPADRAGS</sequence>
<dbReference type="InterPro" id="IPR037185">
    <property type="entry name" value="EmrE-like"/>
</dbReference>
<dbReference type="InterPro" id="IPR000620">
    <property type="entry name" value="EamA_dom"/>
</dbReference>
<comment type="caution">
    <text evidence="9">The sequence shown here is derived from an EMBL/GenBank/DDBJ whole genome shotgun (WGS) entry which is preliminary data.</text>
</comment>
<comment type="similarity">
    <text evidence="2">Belongs to the EamA transporter family.</text>
</comment>
<dbReference type="PANTHER" id="PTHR32322">
    <property type="entry name" value="INNER MEMBRANE TRANSPORTER"/>
    <property type="match status" value="1"/>
</dbReference>
<reference evidence="9 10" key="1">
    <citation type="submission" date="2018-11" db="EMBL/GenBank/DDBJ databases">
        <title>Sequencing the genomes of 1000 actinobacteria strains.</title>
        <authorList>
            <person name="Klenk H.-P."/>
        </authorList>
    </citation>
    <scope>NUCLEOTIDE SEQUENCE [LARGE SCALE GENOMIC DNA]</scope>
    <source>
        <strain evidence="9 10">DSM 44254</strain>
    </source>
</reference>
<evidence type="ECO:0000313" key="9">
    <source>
        <dbReference type="EMBL" id="ROO84744.1"/>
    </source>
</evidence>
<feature type="transmembrane region" description="Helical" evidence="7">
    <location>
        <begin position="258"/>
        <end position="275"/>
    </location>
</feature>
<dbReference type="Proteomes" id="UP000272400">
    <property type="component" value="Unassembled WGS sequence"/>
</dbReference>
<evidence type="ECO:0000256" key="3">
    <source>
        <dbReference type="ARBA" id="ARBA00022692"/>
    </source>
</evidence>
<gene>
    <name evidence="9" type="ORF">EDD29_2272</name>
</gene>
<accession>A0A3N1CU80</accession>
<feature type="region of interest" description="Disordered" evidence="6">
    <location>
        <begin position="278"/>
        <end position="312"/>
    </location>
</feature>
<evidence type="ECO:0000313" key="10">
    <source>
        <dbReference type="Proteomes" id="UP000272400"/>
    </source>
</evidence>
<dbReference type="PANTHER" id="PTHR32322:SF2">
    <property type="entry name" value="EAMA DOMAIN-CONTAINING PROTEIN"/>
    <property type="match status" value="1"/>
</dbReference>
<keyword evidence="5 7" id="KW-0472">Membrane</keyword>
<feature type="transmembrane region" description="Helical" evidence="7">
    <location>
        <begin position="232"/>
        <end position="252"/>
    </location>
</feature>
<keyword evidence="4 7" id="KW-1133">Transmembrane helix</keyword>